<feature type="transmembrane region" description="Helical" evidence="1">
    <location>
        <begin position="54"/>
        <end position="76"/>
    </location>
</feature>
<dbReference type="Proteomes" id="UP000607796">
    <property type="component" value="Unassembled WGS sequence"/>
</dbReference>
<sequence length="83" mass="9049">METPMTPSRPALLLAQLFISGSMSFLMTGIFAAVPLGFAPGWGAIWMQHWLTAWPIAFVLSLVVGPLCFKATFLVLRGAARLR</sequence>
<keyword evidence="1" id="KW-0812">Transmembrane</keyword>
<protein>
    <submittedName>
        <fullName evidence="2">DUF2798 domain-containing protein</fullName>
    </submittedName>
</protein>
<gene>
    <name evidence="2" type="ORF">IQ782_27785</name>
</gene>
<accession>A0ABR9XAL6</accession>
<keyword evidence="1" id="KW-0472">Membrane</keyword>
<dbReference type="EMBL" id="JADFFK010000041">
    <property type="protein sequence ID" value="MBE9640654.1"/>
    <property type="molecule type" value="Genomic_DNA"/>
</dbReference>
<comment type="caution">
    <text evidence="2">The sequence shown here is derived from an EMBL/GenBank/DDBJ whole genome shotgun (WGS) entry which is preliminary data.</text>
</comment>
<evidence type="ECO:0000313" key="3">
    <source>
        <dbReference type="Proteomes" id="UP000607796"/>
    </source>
</evidence>
<proteinExistence type="predicted"/>
<dbReference type="Pfam" id="PF11391">
    <property type="entry name" value="DUF2798"/>
    <property type="match status" value="1"/>
</dbReference>
<evidence type="ECO:0000313" key="2">
    <source>
        <dbReference type="EMBL" id="MBE9640654.1"/>
    </source>
</evidence>
<evidence type="ECO:0000256" key="1">
    <source>
        <dbReference type="SAM" id="Phobius"/>
    </source>
</evidence>
<reference evidence="2 3" key="1">
    <citation type="journal article" date="2021" name="Int. J. Syst. Evol. Microbiol.">
        <title>Salipiger mangrovisoli sp. nov., isolated from mangrove soil and the proposal for the reclassification of Paraphaeobacter pallidus as Salipiger pallidus comb. nov.</title>
        <authorList>
            <person name="Du J."/>
            <person name="Liu Y."/>
            <person name="Pei T."/>
            <person name="Deng M.R."/>
            <person name="Zhu H."/>
        </authorList>
    </citation>
    <scope>NUCLEOTIDE SEQUENCE [LARGE SCALE GENOMIC DNA]</scope>
    <source>
        <strain evidence="2 3">6D45A</strain>
    </source>
</reference>
<name>A0ABR9XAL6_9RHOB</name>
<keyword evidence="1" id="KW-1133">Transmembrane helix</keyword>
<keyword evidence="3" id="KW-1185">Reference proteome</keyword>
<dbReference type="InterPro" id="IPR021529">
    <property type="entry name" value="DUF2798"/>
</dbReference>
<feature type="transmembrane region" description="Helical" evidence="1">
    <location>
        <begin position="12"/>
        <end position="34"/>
    </location>
</feature>
<organism evidence="2 3">
    <name type="scientific">Salipiger mangrovisoli</name>
    <dbReference type="NCBI Taxonomy" id="2865933"/>
    <lineage>
        <taxon>Bacteria</taxon>
        <taxon>Pseudomonadati</taxon>
        <taxon>Pseudomonadota</taxon>
        <taxon>Alphaproteobacteria</taxon>
        <taxon>Rhodobacterales</taxon>
        <taxon>Roseobacteraceae</taxon>
        <taxon>Salipiger</taxon>
    </lineage>
</organism>